<evidence type="ECO:0000313" key="2">
    <source>
        <dbReference type="EMBL" id="OTA40056.1"/>
    </source>
</evidence>
<organism evidence="2 3">
    <name type="scientific">Symbiobacterium thermophilum</name>
    <dbReference type="NCBI Taxonomy" id="2734"/>
    <lineage>
        <taxon>Bacteria</taxon>
        <taxon>Bacillati</taxon>
        <taxon>Bacillota</taxon>
        <taxon>Clostridia</taxon>
        <taxon>Eubacteriales</taxon>
        <taxon>Symbiobacteriaceae</taxon>
        <taxon>Symbiobacterium</taxon>
    </lineage>
</organism>
<comment type="caution">
    <text evidence="2">The sequence shown here is derived from an EMBL/GenBank/DDBJ whole genome shotgun (WGS) entry which is preliminary data.</text>
</comment>
<dbReference type="AlphaFoldDB" id="A0A1Y2T2N7"/>
<sequence>MRMVFCGHWRTQRPQAMQPALQTLRTCGPRSRFRQETTVAWETGTRARIPFGHSCVQRPHPVHFSRSTTGRPAASSMKRASNGHARTQVPSPTQP</sequence>
<protein>
    <submittedName>
        <fullName evidence="2">Uncharacterized protein</fullName>
    </submittedName>
</protein>
<evidence type="ECO:0000313" key="3">
    <source>
        <dbReference type="Proteomes" id="UP000194267"/>
    </source>
</evidence>
<accession>A0A1Y2T2N7</accession>
<name>A0A1Y2T2N7_SYMTR</name>
<proteinExistence type="predicted"/>
<dbReference type="Proteomes" id="UP000194267">
    <property type="component" value="Unassembled WGS sequence"/>
</dbReference>
<gene>
    <name evidence="2" type="ORF">A6D92_25590</name>
</gene>
<reference evidence="3" key="1">
    <citation type="submission" date="2016-04" db="EMBL/GenBank/DDBJ databases">
        <authorList>
            <person name="Antunes L.P."/>
            <person name="Martins L.F."/>
            <person name="Pereira R.V."/>
            <person name="Thomas A.M."/>
            <person name="Barbosa D."/>
            <person name="Nascimento L."/>
            <person name="Silva G.M."/>
            <person name="Condomitti G.W."/>
            <person name="Digiampietri L.A."/>
            <person name="Lombardi K.C."/>
            <person name="Ramos P.L."/>
            <person name="Quaggio R.B."/>
            <person name="Oliveira J.C."/>
            <person name="Pascon R.C."/>
            <person name="Cruz J.B."/>
            <person name="Silva A.M."/>
            <person name="Setubal J.C."/>
        </authorList>
    </citation>
    <scope>NUCLEOTIDE SEQUENCE [LARGE SCALE GENOMIC DNA]</scope>
</reference>
<feature type="compositionally biased region" description="Polar residues" evidence="1">
    <location>
        <begin position="84"/>
        <end position="95"/>
    </location>
</feature>
<evidence type="ECO:0000256" key="1">
    <source>
        <dbReference type="SAM" id="MobiDB-lite"/>
    </source>
</evidence>
<dbReference type="EMBL" id="LWLV01003125">
    <property type="protein sequence ID" value="OTA40056.1"/>
    <property type="molecule type" value="Genomic_DNA"/>
</dbReference>
<feature type="region of interest" description="Disordered" evidence="1">
    <location>
        <begin position="52"/>
        <end position="95"/>
    </location>
</feature>